<evidence type="ECO:0000313" key="3">
    <source>
        <dbReference type="EMBL" id="QBC42681.1"/>
    </source>
</evidence>
<dbReference type="AlphaFoldDB" id="A0A7G3G5W4"/>
<dbReference type="Proteomes" id="UP000515917">
    <property type="component" value="Chromosome"/>
</dbReference>
<sequence length="268" mass="30335">MAQTPIKPTNAATNAATNTTGPSASGVNNALLYAVAWKKTAAEYRALYYQGFNIARIHVQNALDKHKAGDKPLAIVTDMDDTIVNLLDYWSLLINQNKDYFDDAEWDKLIPENKITASPGSTEFLKFCADNKVEVFYVTSRDQGEKTYEYALGHLKHLGFPYADTSHLTVLQDTSNKEKRQDEIMKSFNVVVFLGDNLNDFRRKYYIKNNIDARIKAMEADRDQYGVNYILFPNPTDGHWLAAIYGESEPLPTNANRELMKKAASKPY</sequence>
<dbReference type="InterPro" id="IPR005519">
    <property type="entry name" value="Acid_phosphat_B-like"/>
</dbReference>
<dbReference type="Pfam" id="PF03767">
    <property type="entry name" value="Acid_phosphat_B"/>
    <property type="match status" value="1"/>
</dbReference>
<dbReference type="InterPro" id="IPR023214">
    <property type="entry name" value="HAD_sf"/>
</dbReference>
<feature type="region of interest" description="Disordered" evidence="2">
    <location>
        <begin position="1"/>
        <end position="20"/>
    </location>
</feature>
<dbReference type="KEGG" id="ifl:C1H71_03315"/>
<keyword evidence="4" id="KW-1185">Reference proteome</keyword>
<proteinExistence type="predicted"/>
<gene>
    <name evidence="3" type="ORF">C1H71_03315</name>
</gene>
<evidence type="ECO:0000256" key="2">
    <source>
        <dbReference type="SAM" id="MobiDB-lite"/>
    </source>
</evidence>
<organism evidence="3 4">
    <name type="scientific">Iodobacter fluviatilis</name>
    <dbReference type="NCBI Taxonomy" id="537"/>
    <lineage>
        <taxon>Bacteria</taxon>
        <taxon>Pseudomonadati</taxon>
        <taxon>Pseudomonadota</taxon>
        <taxon>Betaproteobacteria</taxon>
        <taxon>Neisseriales</taxon>
        <taxon>Chitinibacteraceae</taxon>
        <taxon>Iodobacter</taxon>
    </lineage>
</organism>
<dbReference type="Gene3D" id="3.40.50.1000">
    <property type="entry name" value="HAD superfamily/HAD-like"/>
    <property type="match status" value="1"/>
</dbReference>
<name>A0A7G3G5W4_9NEIS</name>
<evidence type="ECO:0000256" key="1">
    <source>
        <dbReference type="ARBA" id="ARBA00022729"/>
    </source>
</evidence>
<dbReference type="EMBL" id="CP025781">
    <property type="protein sequence ID" value="QBC42681.1"/>
    <property type="molecule type" value="Genomic_DNA"/>
</dbReference>
<dbReference type="InterPro" id="IPR036412">
    <property type="entry name" value="HAD-like_sf"/>
</dbReference>
<feature type="compositionally biased region" description="Low complexity" evidence="2">
    <location>
        <begin position="9"/>
        <end position="20"/>
    </location>
</feature>
<accession>A0A7G3G5W4</accession>
<evidence type="ECO:0000313" key="4">
    <source>
        <dbReference type="Proteomes" id="UP000515917"/>
    </source>
</evidence>
<keyword evidence="1" id="KW-0732">Signal</keyword>
<protein>
    <submittedName>
        <fullName evidence="3">Acid phosphatase</fullName>
    </submittedName>
</protein>
<reference evidence="3 4" key="1">
    <citation type="submission" date="2018-01" db="EMBL/GenBank/DDBJ databases">
        <title>Genome sequence of Iodobacter sp. strain PCH194 isolated from Indian Trans-Himalaya.</title>
        <authorList>
            <person name="Kumar V."/>
            <person name="Thakur V."/>
            <person name="Kumar S."/>
            <person name="Singh D."/>
        </authorList>
    </citation>
    <scope>NUCLEOTIDE SEQUENCE [LARGE SCALE GENOMIC DNA]</scope>
    <source>
        <strain evidence="3 4">PCH194</strain>
    </source>
</reference>
<dbReference type="SUPFAM" id="SSF56784">
    <property type="entry name" value="HAD-like"/>
    <property type="match status" value="1"/>
</dbReference>